<evidence type="ECO:0000256" key="3">
    <source>
        <dbReference type="ARBA" id="ARBA00022705"/>
    </source>
</evidence>
<dbReference type="CDD" id="cd04476">
    <property type="entry name" value="RPA1_DBD_C"/>
    <property type="match status" value="1"/>
</dbReference>
<dbReference type="Pfam" id="PF04057">
    <property type="entry name" value="Rep-A_N"/>
    <property type="match status" value="1"/>
</dbReference>
<dbReference type="AlphaFoldDB" id="A0ABD3PGK9"/>
<dbReference type="Proteomes" id="UP001516023">
    <property type="component" value="Unassembled WGS sequence"/>
</dbReference>
<evidence type="ECO:0000256" key="4">
    <source>
        <dbReference type="ARBA" id="ARBA00022723"/>
    </source>
</evidence>
<evidence type="ECO:0000256" key="1">
    <source>
        <dbReference type="ARBA" id="ARBA00004123"/>
    </source>
</evidence>
<dbReference type="Pfam" id="PF16900">
    <property type="entry name" value="REPA_OB_2"/>
    <property type="match status" value="1"/>
</dbReference>
<evidence type="ECO:0000259" key="13">
    <source>
        <dbReference type="Pfam" id="PF16900"/>
    </source>
</evidence>
<feature type="region of interest" description="Disordered" evidence="10">
    <location>
        <begin position="141"/>
        <end position="226"/>
    </location>
</feature>
<dbReference type="FunFam" id="2.40.50.140:FF:000090">
    <property type="entry name" value="Replication protein A subunit"/>
    <property type="match status" value="1"/>
</dbReference>
<dbReference type="Pfam" id="PF08646">
    <property type="entry name" value="Rep_fac-A_C"/>
    <property type="match status" value="1"/>
</dbReference>
<dbReference type="FunFam" id="2.40.50.140:FF:000117">
    <property type="entry name" value="Replication protein A subunit"/>
    <property type="match status" value="1"/>
</dbReference>
<dbReference type="GO" id="GO:0008270">
    <property type="term" value="F:zinc ion binding"/>
    <property type="evidence" value="ECO:0007669"/>
    <property type="project" value="UniProtKB-KW"/>
</dbReference>
<keyword evidence="3 9" id="KW-0235">DNA replication</keyword>
<organism evidence="14 15">
    <name type="scientific">Cyclotella cryptica</name>
    <dbReference type="NCBI Taxonomy" id="29204"/>
    <lineage>
        <taxon>Eukaryota</taxon>
        <taxon>Sar</taxon>
        <taxon>Stramenopiles</taxon>
        <taxon>Ochrophyta</taxon>
        <taxon>Bacillariophyta</taxon>
        <taxon>Coscinodiscophyceae</taxon>
        <taxon>Thalassiosirophycidae</taxon>
        <taxon>Stephanodiscales</taxon>
        <taxon>Stephanodiscaceae</taxon>
        <taxon>Cyclotella</taxon>
    </lineage>
</organism>
<evidence type="ECO:0000256" key="7">
    <source>
        <dbReference type="ARBA" id="ARBA00023125"/>
    </source>
</evidence>
<dbReference type="EMBL" id="JABMIG020000182">
    <property type="protein sequence ID" value="KAL3787057.1"/>
    <property type="molecule type" value="Genomic_DNA"/>
</dbReference>
<dbReference type="CDD" id="cd04474">
    <property type="entry name" value="RPA1_DBD_A"/>
    <property type="match status" value="1"/>
</dbReference>
<dbReference type="InterPro" id="IPR031657">
    <property type="entry name" value="REPA_OB_2"/>
</dbReference>
<dbReference type="NCBIfam" id="TIGR00617">
    <property type="entry name" value="rpa1"/>
    <property type="match status" value="1"/>
</dbReference>
<dbReference type="FunFam" id="2.40.50.140:FF:000064">
    <property type="entry name" value="Replication protein A subunit"/>
    <property type="match status" value="1"/>
</dbReference>
<dbReference type="FunFam" id="2.40.50.140:FF:000041">
    <property type="entry name" value="Replication protein A subunit"/>
    <property type="match status" value="1"/>
</dbReference>
<evidence type="ECO:0000256" key="10">
    <source>
        <dbReference type="SAM" id="MobiDB-lite"/>
    </source>
</evidence>
<sequence length="673" mass="74329">MFDALNFFSASMSFLIIHMSVLIKLSKARIKNRAIMSLTTNAISQMYTMAGSQDNPAFTPVVQVIHVKQIEAKGAEERYKVIISDGHRHFAGMCATQLNSLVHSGQISNNCFLRITQFIINTMGSGQKVCIIMGCEDAGPNPGDRIGNPQDVQKHGPLNVAGGWQQQPKGAQPMYGSVQSNSGSASNPYKNAPASNPYGANNSSNTNRYQQNPQSSSPIVKTSATGQPITPIAGLNMYSNRWVIRAKITNKSEIRTWSNAKGEGSLFSIVLLDSSGFDVKCTFFKEAVDKFYNMLEEGKVYNFSGGRLKVANMQYNTCKSQFEITFDQNSEIHLDNDGGDIKETYEFKKIADLEHMEPNSYVDILGVVKHVGEVSTIISKKTGKEMIKCDLTVEDDSHADVRLTLWGQSAQNAPGTFVNCPVVAFKKARLGDFGGRSLSGGNPTVNPSIPQTNQLAQWWALNGNKTQSRSLSSGGGGAGGRDSFDQRKEVRSIKEEHMGTNEKPDYLNFKVTFNFIKREKQGGDDSGGCWYTACANSGEPCKNMFKATQTSDGNWHCDKCQQTYPNCVRRFIISACVADDTATTWVSLYNEQAETLFNGVTADQLYQNFIETNDKDLYNSTFLKSTYTDWVMTCKVKQELVGDETRTKTSIVRMSPVDYVKESRNILTALAAF</sequence>
<evidence type="ECO:0000259" key="11">
    <source>
        <dbReference type="Pfam" id="PF04057"/>
    </source>
</evidence>
<evidence type="ECO:0000313" key="15">
    <source>
        <dbReference type="Proteomes" id="UP001516023"/>
    </source>
</evidence>
<evidence type="ECO:0000313" key="14">
    <source>
        <dbReference type="EMBL" id="KAL3787057.1"/>
    </source>
</evidence>
<dbReference type="CDD" id="cd04475">
    <property type="entry name" value="RPA1_DBD_B"/>
    <property type="match status" value="1"/>
</dbReference>
<evidence type="ECO:0000256" key="5">
    <source>
        <dbReference type="ARBA" id="ARBA00022771"/>
    </source>
</evidence>
<keyword evidence="5 9" id="KW-0863">Zinc-finger</keyword>
<name>A0ABD3PGK9_9STRA</name>
<evidence type="ECO:0000256" key="2">
    <source>
        <dbReference type="ARBA" id="ARBA00005690"/>
    </source>
</evidence>
<feature type="region of interest" description="Disordered" evidence="10">
    <location>
        <begin position="466"/>
        <end position="486"/>
    </location>
</feature>
<dbReference type="GO" id="GO:0003677">
    <property type="term" value="F:DNA binding"/>
    <property type="evidence" value="ECO:0007669"/>
    <property type="project" value="UniProtKB-KW"/>
</dbReference>
<comment type="subcellular location">
    <subcellularLocation>
        <location evidence="1 9">Nucleus</location>
    </subcellularLocation>
</comment>
<proteinExistence type="inferred from homology"/>
<feature type="compositionally biased region" description="Polar residues" evidence="10">
    <location>
        <begin position="198"/>
        <end position="226"/>
    </location>
</feature>
<dbReference type="GO" id="GO:0005634">
    <property type="term" value="C:nucleus"/>
    <property type="evidence" value="ECO:0007669"/>
    <property type="project" value="UniProtKB-SubCell"/>
</dbReference>
<keyword evidence="15" id="KW-1185">Reference proteome</keyword>
<keyword evidence="6 9" id="KW-0862">Zinc</keyword>
<feature type="domain" description="Replication factor A C-terminal" evidence="12">
    <location>
        <begin position="528"/>
        <end position="665"/>
    </location>
</feature>
<keyword evidence="4 9" id="KW-0479">Metal-binding</keyword>
<accession>A0ABD3PGK9</accession>
<feature type="compositionally biased region" description="Polar residues" evidence="10">
    <location>
        <begin position="177"/>
        <end position="189"/>
    </location>
</feature>
<protein>
    <recommendedName>
        <fullName evidence="9">Replication protein A subunit</fullName>
    </recommendedName>
</protein>
<dbReference type="InterPro" id="IPR013955">
    <property type="entry name" value="Rep_factor-A_C"/>
</dbReference>
<dbReference type="CDD" id="cd04477">
    <property type="entry name" value="RPA1N"/>
    <property type="match status" value="1"/>
</dbReference>
<dbReference type="GO" id="GO:0006260">
    <property type="term" value="P:DNA replication"/>
    <property type="evidence" value="ECO:0007669"/>
    <property type="project" value="UniProtKB-KW"/>
</dbReference>
<evidence type="ECO:0000256" key="9">
    <source>
        <dbReference type="RuleBase" id="RU364130"/>
    </source>
</evidence>
<evidence type="ECO:0000256" key="6">
    <source>
        <dbReference type="ARBA" id="ARBA00022833"/>
    </source>
</evidence>
<dbReference type="Gene3D" id="2.40.50.140">
    <property type="entry name" value="Nucleic acid-binding proteins"/>
    <property type="match status" value="4"/>
</dbReference>
<dbReference type="InterPro" id="IPR047192">
    <property type="entry name" value="Euk_RPA1_DBD_C"/>
</dbReference>
<keyword evidence="8 9" id="KW-0539">Nucleus</keyword>
<dbReference type="InterPro" id="IPR004591">
    <property type="entry name" value="Rfa1"/>
</dbReference>
<evidence type="ECO:0000259" key="12">
    <source>
        <dbReference type="Pfam" id="PF08646"/>
    </source>
</evidence>
<comment type="similarity">
    <text evidence="2 9">Belongs to the replication factor A protein 1 family.</text>
</comment>
<keyword evidence="7 9" id="KW-0238">DNA-binding</keyword>
<dbReference type="SUPFAM" id="SSF50249">
    <property type="entry name" value="Nucleic acid-binding proteins"/>
    <property type="match status" value="4"/>
</dbReference>
<dbReference type="InterPro" id="IPR007199">
    <property type="entry name" value="Rep_factor-A_N"/>
</dbReference>
<evidence type="ECO:0000256" key="8">
    <source>
        <dbReference type="ARBA" id="ARBA00023242"/>
    </source>
</evidence>
<feature type="domain" description="Replication protein A OB" evidence="13">
    <location>
        <begin position="350"/>
        <end position="439"/>
    </location>
</feature>
<dbReference type="InterPro" id="IPR012340">
    <property type="entry name" value="NA-bd_OB-fold"/>
</dbReference>
<dbReference type="PANTHER" id="PTHR47165">
    <property type="entry name" value="OS03G0429900 PROTEIN"/>
    <property type="match status" value="1"/>
</dbReference>
<gene>
    <name evidence="14" type="ORF">HJC23_011741</name>
</gene>
<dbReference type="PANTHER" id="PTHR47165:SF4">
    <property type="entry name" value="OS03G0429900 PROTEIN"/>
    <property type="match status" value="1"/>
</dbReference>
<reference evidence="14 15" key="1">
    <citation type="journal article" date="2020" name="G3 (Bethesda)">
        <title>Improved Reference Genome for Cyclotella cryptica CCMP332, a Model for Cell Wall Morphogenesis, Salinity Adaptation, and Lipid Production in Diatoms (Bacillariophyta).</title>
        <authorList>
            <person name="Roberts W.R."/>
            <person name="Downey K.M."/>
            <person name="Ruck E.C."/>
            <person name="Traller J.C."/>
            <person name="Alverson A.J."/>
        </authorList>
    </citation>
    <scope>NUCLEOTIDE SEQUENCE [LARGE SCALE GENOMIC DNA]</scope>
    <source>
        <strain evidence="14 15">CCMP332</strain>
    </source>
</reference>
<comment type="caution">
    <text evidence="14">The sequence shown here is derived from an EMBL/GenBank/DDBJ whole genome shotgun (WGS) entry which is preliminary data.</text>
</comment>
<feature type="domain" description="Replication factor-A protein 1 N-terminal" evidence="11">
    <location>
        <begin position="38"/>
        <end position="136"/>
    </location>
</feature>